<reference evidence="1 2" key="1">
    <citation type="submission" date="2020-08" db="EMBL/GenBank/DDBJ databases">
        <title>Sequencing the genomes of 1000 actinobacteria strains.</title>
        <authorList>
            <person name="Klenk H.-P."/>
        </authorList>
    </citation>
    <scope>NUCLEOTIDE SEQUENCE [LARGE SCALE GENOMIC DNA]</scope>
    <source>
        <strain evidence="1 2">DSM 43023</strain>
    </source>
</reference>
<comment type="caution">
    <text evidence="1">The sequence shown here is derived from an EMBL/GenBank/DDBJ whole genome shotgun (WGS) entry which is preliminary data.</text>
</comment>
<dbReference type="AlphaFoldDB" id="A0A7W7S1W7"/>
<protein>
    <submittedName>
        <fullName evidence="1">[acyl-carrier-protein] S-malonyltransferase</fullName>
        <ecNumber evidence="1">2.3.1.39</ecNumber>
    </submittedName>
</protein>
<keyword evidence="1" id="KW-0808">Transferase</keyword>
<organism evidence="1 2">
    <name type="scientific">Streptosporangium album</name>
    <dbReference type="NCBI Taxonomy" id="47479"/>
    <lineage>
        <taxon>Bacteria</taxon>
        <taxon>Bacillati</taxon>
        <taxon>Actinomycetota</taxon>
        <taxon>Actinomycetes</taxon>
        <taxon>Streptosporangiales</taxon>
        <taxon>Streptosporangiaceae</taxon>
        <taxon>Streptosporangium</taxon>
    </lineage>
</organism>
<keyword evidence="1" id="KW-0012">Acyltransferase</keyword>
<dbReference type="InterPro" id="IPR027304">
    <property type="entry name" value="Trigger_fact/SurA_dom_sf"/>
</dbReference>
<gene>
    <name evidence="1" type="ORF">FHR32_006795</name>
</gene>
<dbReference type="GO" id="GO:0004314">
    <property type="term" value="F:[acyl-carrier-protein] S-malonyltransferase activity"/>
    <property type="evidence" value="ECO:0007669"/>
    <property type="project" value="UniProtKB-EC"/>
</dbReference>
<evidence type="ECO:0000313" key="2">
    <source>
        <dbReference type="Proteomes" id="UP000534286"/>
    </source>
</evidence>
<accession>A0A7W7S1W7</accession>
<proteinExistence type="predicted"/>
<dbReference type="Pfam" id="PF23716">
    <property type="entry name" value="DUF7158"/>
    <property type="match status" value="1"/>
</dbReference>
<keyword evidence="2" id="KW-1185">Reference proteome</keyword>
<dbReference type="Proteomes" id="UP000534286">
    <property type="component" value="Unassembled WGS sequence"/>
</dbReference>
<dbReference type="EC" id="2.3.1.39" evidence="1"/>
<dbReference type="SUPFAM" id="SSF109998">
    <property type="entry name" value="Triger factor/SurA peptide-binding domain-like"/>
    <property type="match status" value="1"/>
</dbReference>
<dbReference type="InterPro" id="IPR055582">
    <property type="entry name" value="DUF7158"/>
</dbReference>
<evidence type="ECO:0000313" key="1">
    <source>
        <dbReference type="EMBL" id="MBB4942409.1"/>
    </source>
</evidence>
<name>A0A7W7S1W7_9ACTN</name>
<dbReference type="RefSeq" id="WP_221466487.1">
    <property type="nucleotide sequence ID" value="NZ_BAABEK010000012.1"/>
</dbReference>
<dbReference type="EMBL" id="JACHJU010000003">
    <property type="protein sequence ID" value="MBB4942409.1"/>
    <property type="molecule type" value="Genomic_DNA"/>
</dbReference>
<sequence length="196" mass="20883">MTGGSAGHGPAVAAHVGERAITVAEVDTREAALRAGPLAALLPRPWSAEGRNLRRWLVQMLVAEALIEGEAALRGLTAPTVGPAGRLTLPAALRTGGVAAAVLAATPLAGVVRQAVTMEVRVPEEEIRAYYDRNGDLFPGEPYERARGPIAEELTEVAADRVFALWLERRHADLVRLRPGFEHPADPGHADATHRH</sequence>